<evidence type="ECO:0000256" key="3">
    <source>
        <dbReference type="ARBA" id="ARBA00023027"/>
    </source>
</evidence>
<dbReference type="InterPro" id="IPR006139">
    <property type="entry name" value="D-isomer_2_OHA_DH_cat_dom"/>
</dbReference>
<dbReference type="PANTHER" id="PTHR42789">
    <property type="entry name" value="D-ISOMER SPECIFIC 2-HYDROXYACID DEHYDROGENASE FAMILY PROTEIN (AFU_ORTHOLOGUE AFUA_6G10090)"/>
    <property type="match status" value="1"/>
</dbReference>
<comment type="similarity">
    <text evidence="1 4">Belongs to the D-isomer specific 2-hydroxyacid dehydrogenase family.</text>
</comment>
<dbReference type="AlphaFoldDB" id="A0A975UC29"/>
<reference evidence="7" key="1">
    <citation type="submission" date="2021-06" db="EMBL/GenBank/DDBJ databases">
        <title>Vibrio nov. sp., novel gut bacterium isolated from Yellow Sea oyster.</title>
        <authorList>
            <person name="Muhammad N."/>
            <person name="Nguyen T.H."/>
            <person name="Lee Y.-J."/>
            <person name="Ko J."/>
            <person name="Kim S.-G."/>
        </authorList>
    </citation>
    <scope>NUCLEOTIDE SEQUENCE</scope>
    <source>
        <strain evidence="7">OG9-811</strain>
    </source>
</reference>
<evidence type="ECO:0000259" key="5">
    <source>
        <dbReference type="Pfam" id="PF00389"/>
    </source>
</evidence>
<dbReference type="Pfam" id="PF02826">
    <property type="entry name" value="2-Hacid_dh_C"/>
    <property type="match status" value="1"/>
</dbReference>
<feature type="domain" description="D-isomer specific 2-hydroxyacid dehydrogenase catalytic" evidence="5">
    <location>
        <begin position="4"/>
        <end position="312"/>
    </location>
</feature>
<evidence type="ECO:0000256" key="4">
    <source>
        <dbReference type="RuleBase" id="RU003719"/>
    </source>
</evidence>
<keyword evidence="8" id="KW-1185">Reference proteome</keyword>
<accession>A0A975UC29</accession>
<dbReference type="Pfam" id="PF00389">
    <property type="entry name" value="2-Hacid_dh"/>
    <property type="match status" value="1"/>
</dbReference>
<dbReference type="RefSeq" id="WP_218563157.1">
    <property type="nucleotide sequence ID" value="NZ_CP076643.1"/>
</dbReference>
<protein>
    <submittedName>
        <fullName evidence="7">D-2-hydroxyacid dehydrogenase family protein</fullName>
    </submittedName>
</protein>
<dbReference type="EMBL" id="CP076643">
    <property type="protein sequence ID" value="QXO18845.1"/>
    <property type="molecule type" value="Genomic_DNA"/>
</dbReference>
<evidence type="ECO:0000313" key="8">
    <source>
        <dbReference type="Proteomes" id="UP000694232"/>
    </source>
</evidence>
<keyword evidence="3" id="KW-0520">NAD</keyword>
<dbReference type="Proteomes" id="UP000694232">
    <property type="component" value="Chromosome 1"/>
</dbReference>
<name>A0A975UC29_9VIBR</name>
<dbReference type="KEGG" id="vos:KNV97_11520"/>
<feature type="domain" description="D-isomer specific 2-hydroxyacid dehydrogenase NAD-binding" evidence="6">
    <location>
        <begin position="110"/>
        <end position="288"/>
    </location>
</feature>
<dbReference type="PANTHER" id="PTHR42789:SF1">
    <property type="entry name" value="D-ISOMER SPECIFIC 2-HYDROXYACID DEHYDROGENASE FAMILY PROTEIN (AFU_ORTHOLOGUE AFUA_6G10090)"/>
    <property type="match status" value="1"/>
</dbReference>
<evidence type="ECO:0000313" key="7">
    <source>
        <dbReference type="EMBL" id="QXO18845.1"/>
    </source>
</evidence>
<organism evidence="7 8">
    <name type="scientific">Vibrio ostreae</name>
    <dbReference type="NCBI Taxonomy" id="2841925"/>
    <lineage>
        <taxon>Bacteria</taxon>
        <taxon>Pseudomonadati</taxon>
        <taxon>Pseudomonadota</taxon>
        <taxon>Gammaproteobacteria</taxon>
        <taxon>Vibrionales</taxon>
        <taxon>Vibrionaceae</taxon>
        <taxon>Vibrio</taxon>
    </lineage>
</organism>
<dbReference type="InterPro" id="IPR006140">
    <property type="entry name" value="D-isomer_DH_NAD-bd"/>
</dbReference>
<evidence type="ECO:0000259" key="6">
    <source>
        <dbReference type="Pfam" id="PF02826"/>
    </source>
</evidence>
<evidence type="ECO:0000256" key="2">
    <source>
        <dbReference type="ARBA" id="ARBA00023002"/>
    </source>
</evidence>
<proteinExistence type="inferred from homology"/>
<dbReference type="InterPro" id="IPR050857">
    <property type="entry name" value="D-2-hydroxyacid_DH"/>
</dbReference>
<dbReference type="GO" id="GO:0016616">
    <property type="term" value="F:oxidoreductase activity, acting on the CH-OH group of donors, NAD or NADP as acceptor"/>
    <property type="evidence" value="ECO:0007669"/>
    <property type="project" value="InterPro"/>
</dbReference>
<dbReference type="GO" id="GO:0051287">
    <property type="term" value="F:NAD binding"/>
    <property type="evidence" value="ECO:0007669"/>
    <property type="project" value="InterPro"/>
</dbReference>
<dbReference type="CDD" id="cd12169">
    <property type="entry name" value="PGDH_like_1"/>
    <property type="match status" value="1"/>
</dbReference>
<sequence length="313" mass="34461">MNIAILDDYQDAVQSLDCFGLLAGHNVTVITRTLPESVLVHKLADMDALVLIRERTQITASLLNALPKLQVISQTGKVSNHIDPALCARFGVQVLEGIGSPVAPAELCWALIMAASRHIPAYSSNLWQDRWQDSNQLGLGRNLHGLTLGIWGYGKIGQRIARYANAFEMQVLVWGSEVSRQRATEDGFVAAESKAAFFSQADILSLHLRLNEVTKGCVTADDLRQMKPDSLFVNTSRAELVESNALYQELNACPGKRAAVDVFAHEPASTQNEPLLSLPNVVATPHLGYVERNSYELYFRTAFENLLTFIAGR</sequence>
<gene>
    <name evidence="7" type="ORF">KNV97_11520</name>
</gene>
<keyword evidence="2 4" id="KW-0560">Oxidoreductase</keyword>
<evidence type="ECO:0000256" key="1">
    <source>
        <dbReference type="ARBA" id="ARBA00005854"/>
    </source>
</evidence>